<evidence type="ECO:0000313" key="8">
    <source>
        <dbReference type="Proteomes" id="UP000215914"/>
    </source>
</evidence>
<evidence type="ECO:0000256" key="1">
    <source>
        <dbReference type="ARBA" id="ARBA00022741"/>
    </source>
</evidence>
<feature type="domain" description="DNA2/NAM7 helicase helicase" evidence="5">
    <location>
        <begin position="3"/>
        <end position="61"/>
    </location>
</feature>
<dbReference type="Gene3D" id="3.40.50.300">
    <property type="entry name" value="P-loop containing nucleotide triphosphate hydrolases"/>
    <property type="match status" value="2"/>
</dbReference>
<reference evidence="7" key="2">
    <citation type="submission" date="2020-06" db="EMBL/GenBank/DDBJ databases">
        <title>Helianthus annuus Genome sequencing and assembly Release 2.</title>
        <authorList>
            <person name="Gouzy J."/>
            <person name="Langlade N."/>
            <person name="Munos S."/>
        </authorList>
    </citation>
    <scope>NUCLEOTIDE SEQUENCE</scope>
    <source>
        <tissue evidence="7">Leaves</tissue>
    </source>
</reference>
<evidence type="ECO:0000259" key="6">
    <source>
        <dbReference type="Pfam" id="PF13087"/>
    </source>
</evidence>
<dbReference type="AlphaFoldDB" id="A0A9K3NBZ7"/>
<dbReference type="Gramene" id="mRNA:HanXRQr2_Chr08g0331161">
    <property type="protein sequence ID" value="mRNA:HanXRQr2_Chr08g0331161"/>
    <property type="gene ID" value="HanXRQr2_Chr08g0331161"/>
</dbReference>
<dbReference type="Proteomes" id="UP000215914">
    <property type="component" value="Unassembled WGS sequence"/>
</dbReference>
<keyword evidence="2 7" id="KW-0378">Hydrolase</keyword>
<evidence type="ECO:0000313" key="7">
    <source>
        <dbReference type="EMBL" id="KAF5794704.1"/>
    </source>
</evidence>
<dbReference type="InterPro" id="IPR027417">
    <property type="entry name" value="P-loop_NTPase"/>
</dbReference>
<dbReference type="EMBL" id="MNCJ02000323">
    <property type="protein sequence ID" value="KAF5794704.1"/>
    <property type="molecule type" value="Genomic_DNA"/>
</dbReference>
<dbReference type="GO" id="GO:0005524">
    <property type="term" value="F:ATP binding"/>
    <property type="evidence" value="ECO:0007669"/>
    <property type="project" value="UniProtKB-KW"/>
</dbReference>
<evidence type="ECO:0000256" key="3">
    <source>
        <dbReference type="ARBA" id="ARBA00022806"/>
    </source>
</evidence>
<dbReference type="InterPro" id="IPR041677">
    <property type="entry name" value="DNA2/NAM7_AAA_11"/>
</dbReference>
<dbReference type="Pfam" id="PF13087">
    <property type="entry name" value="AAA_12"/>
    <property type="match status" value="1"/>
</dbReference>
<dbReference type="OrthoDB" id="1726821at2759"/>
<keyword evidence="4" id="KW-0067">ATP-binding</keyword>
<name>A0A9K3NBZ7_HELAN</name>
<dbReference type="GO" id="GO:0016787">
    <property type="term" value="F:hydrolase activity"/>
    <property type="evidence" value="ECO:0007669"/>
    <property type="project" value="UniProtKB-KW"/>
</dbReference>
<dbReference type="PANTHER" id="PTHR10887:SF515">
    <property type="entry name" value="P-LOOP CONTAINING NUCLEOSIDE TRIPHOSPHATE HYDROLASES SUPERFAMILY PROTEIN"/>
    <property type="match status" value="1"/>
</dbReference>
<protein>
    <submittedName>
        <fullName evidence="7">P-loop containing nucleoside triphosphate hydrolase</fullName>
    </submittedName>
</protein>
<dbReference type="InterPro" id="IPR041679">
    <property type="entry name" value="DNA2/NAM7-like_C"/>
</dbReference>
<dbReference type="PANTHER" id="PTHR10887">
    <property type="entry name" value="DNA2/NAM7 HELICASE FAMILY"/>
    <property type="match status" value="1"/>
</dbReference>
<evidence type="ECO:0000256" key="2">
    <source>
        <dbReference type="ARBA" id="ARBA00022801"/>
    </source>
</evidence>
<sequence>MRTTSHSYNLHNLQNEPFQFLVIDEATQLKEAESTIPLKLPGIMHVVLVGDECQLSAMVTSVMSAKWEFGRSLFGRLSLLGHLKKLLTNQYRMHPSISLFLNHEFYYNQIMDAEYVKSESYEKSYLEGEMFGSYSFIDVADGREEKDDDRRSRTNMVEVAVVVTIVKMLHQEWEKSKNKLTIGVVSLYAAQVLHIREKIARYEDRDGFLIKVKTIDGFQGGKADIIILSTVQSN</sequence>
<comment type="caution">
    <text evidence="7">The sequence shown here is derived from an EMBL/GenBank/DDBJ whole genome shotgun (WGS) entry which is preliminary data.</text>
</comment>
<reference evidence="7" key="1">
    <citation type="journal article" date="2017" name="Nature">
        <title>The sunflower genome provides insights into oil metabolism, flowering and Asterid evolution.</title>
        <authorList>
            <person name="Badouin H."/>
            <person name="Gouzy J."/>
            <person name="Grassa C.J."/>
            <person name="Murat F."/>
            <person name="Staton S.E."/>
            <person name="Cottret L."/>
            <person name="Lelandais-Briere C."/>
            <person name="Owens G.L."/>
            <person name="Carrere S."/>
            <person name="Mayjonade B."/>
            <person name="Legrand L."/>
            <person name="Gill N."/>
            <person name="Kane N.C."/>
            <person name="Bowers J.E."/>
            <person name="Hubner S."/>
            <person name="Bellec A."/>
            <person name="Berard A."/>
            <person name="Berges H."/>
            <person name="Blanchet N."/>
            <person name="Boniface M.C."/>
            <person name="Brunel D."/>
            <person name="Catrice O."/>
            <person name="Chaidir N."/>
            <person name="Claudel C."/>
            <person name="Donnadieu C."/>
            <person name="Faraut T."/>
            <person name="Fievet G."/>
            <person name="Helmstetter N."/>
            <person name="King M."/>
            <person name="Knapp S.J."/>
            <person name="Lai Z."/>
            <person name="Le Paslier M.C."/>
            <person name="Lippi Y."/>
            <person name="Lorenzon L."/>
            <person name="Mandel J.R."/>
            <person name="Marage G."/>
            <person name="Marchand G."/>
            <person name="Marquand E."/>
            <person name="Bret-Mestries E."/>
            <person name="Morien E."/>
            <person name="Nambeesan S."/>
            <person name="Nguyen T."/>
            <person name="Pegot-Espagnet P."/>
            <person name="Pouilly N."/>
            <person name="Raftis F."/>
            <person name="Sallet E."/>
            <person name="Schiex T."/>
            <person name="Thomas J."/>
            <person name="Vandecasteele C."/>
            <person name="Vares D."/>
            <person name="Vear F."/>
            <person name="Vautrin S."/>
            <person name="Crespi M."/>
            <person name="Mangin B."/>
            <person name="Burke J.M."/>
            <person name="Salse J."/>
            <person name="Munos S."/>
            <person name="Vincourt P."/>
            <person name="Rieseberg L.H."/>
            <person name="Langlade N.B."/>
        </authorList>
    </citation>
    <scope>NUCLEOTIDE SEQUENCE</scope>
    <source>
        <tissue evidence="7">Leaves</tissue>
    </source>
</reference>
<keyword evidence="8" id="KW-1185">Reference proteome</keyword>
<keyword evidence="3" id="KW-0347">Helicase</keyword>
<dbReference type="SUPFAM" id="SSF52540">
    <property type="entry name" value="P-loop containing nucleoside triphosphate hydrolases"/>
    <property type="match status" value="1"/>
</dbReference>
<keyword evidence="1" id="KW-0547">Nucleotide-binding</keyword>
<evidence type="ECO:0000259" key="5">
    <source>
        <dbReference type="Pfam" id="PF13086"/>
    </source>
</evidence>
<feature type="domain" description="DNA2/NAM7 helicase-like C-terminal" evidence="6">
    <location>
        <begin position="70"/>
        <end position="234"/>
    </location>
</feature>
<accession>A0A9K3NBZ7</accession>
<dbReference type="Pfam" id="PF13086">
    <property type="entry name" value="AAA_11"/>
    <property type="match status" value="1"/>
</dbReference>
<proteinExistence type="predicted"/>
<dbReference type="GO" id="GO:0004386">
    <property type="term" value="F:helicase activity"/>
    <property type="evidence" value="ECO:0007669"/>
    <property type="project" value="UniProtKB-KW"/>
</dbReference>
<organism evidence="7 8">
    <name type="scientific">Helianthus annuus</name>
    <name type="common">Common sunflower</name>
    <dbReference type="NCBI Taxonomy" id="4232"/>
    <lineage>
        <taxon>Eukaryota</taxon>
        <taxon>Viridiplantae</taxon>
        <taxon>Streptophyta</taxon>
        <taxon>Embryophyta</taxon>
        <taxon>Tracheophyta</taxon>
        <taxon>Spermatophyta</taxon>
        <taxon>Magnoliopsida</taxon>
        <taxon>eudicotyledons</taxon>
        <taxon>Gunneridae</taxon>
        <taxon>Pentapetalae</taxon>
        <taxon>asterids</taxon>
        <taxon>campanulids</taxon>
        <taxon>Asterales</taxon>
        <taxon>Asteraceae</taxon>
        <taxon>Asteroideae</taxon>
        <taxon>Heliantheae alliance</taxon>
        <taxon>Heliantheae</taxon>
        <taxon>Helianthus</taxon>
    </lineage>
</organism>
<dbReference type="FunFam" id="3.40.50.300:FF:000326">
    <property type="entry name" value="P-loop containing nucleoside triphosphate hydrolase"/>
    <property type="match status" value="1"/>
</dbReference>
<dbReference type="InterPro" id="IPR045055">
    <property type="entry name" value="DNA2/NAM7-like"/>
</dbReference>
<dbReference type="CDD" id="cd18808">
    <property type="entry name" value="SF1_C_Upf1"/>
    <property type="match status" value="1"/>
</dbReference>
<dbReference type="InterPro" id="IPR047187">
    <property type="entry name" value="SF1_C_Upf1"/>
</dbReference>
<dbReference type="GO" id="GO:0005694">
    <property type="term" value="C:chromosome"/>
    <property type="evidence" value="ECO:0007669"/>
    <property type="project" value="UniProtKB-ARBA"/>
</dbReference>
<gene>
    <name evidence="7" type="ORF">HanXRQr2_Chr08g0331161</name>
</gene>
<evidence type="ECO:0000256" key="4">
    <source>
        <dbReference type="ARBA" id="ARBA00022840"/>
    </source>
</evidence>